<keyword evidence="6" id="KW-0456">Lyase</keyword>
<name>A0A1M7JSC1_9GAMM</name>
<dbReference type="GO" id="GO:0016846">
    <property type="term" value="F:carbon-sulfur lyase activity"/>
    <property type="evidence" value="ECO:0007669"/>
    <property type="project" value="TreeGrafter"/>
</dbReference>
<dbReference type="AlphaFoldDB" id="A0A1M7JSC1"/>
<evidence type="ECO:0000256" key="3">
    <source>
        <dbReference type="PIRSR" id="PIRSR001434-2"/>
    </source>
</evidence>
<protein>
    <submittedName>
        <fullName evidence="6">Cystathionine beta-lyase</fullName>
    </submittedName>
    <submittedName>
        <fullName evidence="5">Cystathionine gamma-synthase</fullName>
    </submittedName>
</protein>
<dbReference type="PIRSF" id="PIRSF001434">
    <property type="entry name" value="CGS"/>
    <property type="match status" value="1"/>
</dbReference>
<dbReference type="PANTHER" id="PTHR11808">
    <property type="entry name" value="TRANS-SULFURATION ENZYME FAMILY MEMBER"/>
    <property type="match status" value="1"/>
</dbReference>
<comment type="cofactor">
    <cofactor evidence="1 4">
        <name>pyridoxal 5'-phosphate</name>
        <dbReference type="ChEBI" id="CHEBI:597326"/>
    </cofactor>
</comment>
<dbReference type="Gene3D" id="3.90.1150.10">
    <property type="entry name" value="Aspartate Aminotransferase, domain 1"/>
    <property type="match status" value="1"/>
</dbReference>
<dbReference type="STRING" id="44933.SAMN05660971_03287"/>
<dbReference type="InterPro" id="IPR015421">
    <property type="entry name" value="PyrdxlP-dep_Trfase_major"/>
</dbReference>
<evidence type="ECO:0000313" key="8">
    <source>
        <dbReference type="Proteomes" id="UP000321726"/>
    </source>
</evidence>
<dbReference type="SUPFAM" id="SSF53383">
    <property type="entry name" value="PLP-dependent transferases"/>
    <property type="match status" value="1"/>
</dbReference>
<dbReference type="RefSeq" id="WP_073436301.1">
    <property type="nucleotide sequence ID" value="NZ_BJXU01000094.1"/>
</dbReference>
<reference evidence="6 7" key="1">
    <citation type="submission" date="2016-11" db="EMBL/GenBank/DDBJ databases">
        <authorList>
            <person name="Jaros S."/>
            <person name="Januszkiewicz K."/>
            <person name="Wedrychowicz H."/>
        </authorList>
    </citation>
    <scope>NUCLEOTIDE SEQUENCE [LARGE SCALE GENOMIC DNA]</scope>
    <source>
        <strain evidence="6 7">DSM 4740</strain>
    </source>
</reference>
<accession>A0A1M7JSC1</accession>
<organism evidence="6 7">
    <name type="scientific">Halomonas cupida</name>
    <dbReference type="NCBI Taxonomy" id="44933"/>
    <lineage>
        <taxon>Bacteria</taxon>
        <taxon>Pseudomonadati</taxon>
        <taxon>Pseudomonadota</taxon>
        <taxon>Gammaproteobacteria</taxon>
        <taxon>Oceanospirillales</taxon>
        <taxon>Halomonadaceae</taxon>
        <taxon>Halomonas</taxon>
    </lineage>
</organism>
<sequence>MNSQDRYICQHAFENDAGHHGAVTPPVYQTSIFTFPDLETFSRAQMKERQHFIYSRGLNPGVQLVERKLAALERGEACKAFGSGMGAIAATLFSLLRQGDHVLRINQTYGPTVELLDQLGAYGVEHDGISGTADIEAALRPSTRIIYVESPSSLLMELADLEAIAQLARARGIITVIDNTWATPLFQKPLEHGFDLVIHSLSKYIGGHSDVVGGAVIGSAEMIDRLFAIGHQLLGAALAPQNAALVLRGLRTLPLRMSEHQRNALRVVDFLAEQPQVLEVLHPSLAVGSAADWAQKQLDGHSGLLSLHIQQPTYHRIVSFIDALRLFRIGVSWGGYESLVVSPMRPDGSGQPLIRLAIGLEDIDDILADLTRGLTALNH</sequence>
<dbReference type="Gene3D" id="3.40.640.10">
    <property type="entry name" value="Type I PLP-dependent aspartate aminotransferase-like (Major domain)"/>
    <property type="match status" value="1"/>
</dbReference>
<dbReference type="InterPro" id="IPR015422">
    <property type="entry name" value="PyrdxlP-dep_Trfase_small"/>
</dbReference>
<dbReference type="PANTHER" id="PTHR11808:SF80">
    <property type="entry name" value="CYSTATHIONINE GAMMA-LYASE"/>
    <property type="match status" value="1"/>
</dbReference>
<evidence type="ECO:0000313" key="5">
    <source>
        <dbReference type="EMBL" id="GEN24500.1"/>
    </source>
</evidence>
<gene>
    <name evidence="5" type="ORF">HCU01_24490</name>
    <name evidence="6" type="ORF">SAMN05660971_03287</name>
</gene>
<comment type="similarity">
    <text evidence="4">Belongs to the trans-sulfuration enzymes family.</text>
</comment>
<feature type="modified residue" description="N6-(pyridoxal phosphate)lysine" evidence="3">
    <location>
        <position position="203"/>
    </location>
</feature>
<dbReference type="InterPro" id="IPR015424">
    <property type="entry name" value="PyrdxlP-dep_Trfase"/>
</dbReference>
<dbReference type="InterPro" id="IPR000277">
    <property type="entry name" value="Cys/Met-Metab_PyrdxlP-dep_enz"/>
</dbReference>
<reference evidence="5 8" key="2">
    <citation type="submission" date="2019-07" db="EMBL/GenBank/DDBJ databases">
        <title>Whole genome shotgun sequence of Halomonas cupida NBRC 102219.</title>
        <authorList>
            <person name="Hosoyama A."/>
            <person name="Uohara A."/>
            <person name="Ohji S."/>
            <person name="Ichikawa N."/>
        </authorList>
    </citation>
    <scope>NUCLEOTIDE SEQUENCE [LARGE SCALE GENOMIC DNA]</scope>
    <source>
        <strain evidence="5 8">NBRC 102219</strain>
    </source>
</reference>
<dbReference type="OrthoDB" id="9805807at2"/>
<dbReference type="EMBL" id="BJXU01000094">
    <property type="protein sequence ID" value="GEN24500.1"/>
    <property type="molecule type" value="Genomic_DNA"/>
</dbReference>
<keyword evidence="2 3" id="KW-0663">Pyridoxal phosphate</keyword>
<dbReference type="CDD" id="cd00614">
    <property type="entry name" value="CGS_like"/>
    <property type="match status" value="1"/>
</dbReference>
<dbReference type="GO" id="GO:0005737">
    <property type="term" value="C:cytoplasm"/>
    <property type="evidence" value="ECO:0007669"/>
    <property type="project" value="TreeGrafter"/>
</dbReference>
<proteinExistence type="inferred from homology"/>
<dbReference type="Proteomes" id="UP000321726">
    <property type="component" value="Unassembled WGS sequence"/>
</dbReference>
<keyword evidence="8" id="KW-1185">Reference proteome</keyword>
<dbReference type="FunFam" id="3.40.640.10:FF:000046">
    <property type="entry name" value="Cystathionine gamma-lyase"/>
    <property type="match status" value="1"/>
</dbReference>
<evidence type="ECO:0000256" key="1">
    <source>
        <dbReference type="ARBA" id="ARBA00001933"/>
    </source>
</evidence>
<dbReference type="EMBL" id="FRCA01000009">
    <property type="protein sequence ID" value="SHM55801.1"/>
    <property type="molecule type" value="Genomic_DNA"/>
</dbReference>
<evidence type="ECO:0000256" key="2">
    <source>
        <dbReference type="ARBA" id="ARBA00022898"/>
    </source>
</evidence>
<dbReference type="GO" id="GO:0019346">
    <property type="term" value="P:transsulfuration"/>
    <property type="evidence" value="ECO:0007669"/>
    <property type="project" value="InterPro"/>
</dbReference>
<evidence type="ECO:0000313" key="7">
    <source>
        <dbReference type="Proteomes" id="UP000184123"/>
    </source>
</evidence>
<evidence type="ECO:0000313" key="6">
    <source>
        <dbReference type="EMBL" id="SHM55801.1"/>
    </source>
</evidence>
<dbReference type="GO" id="GO:0030170">
    <property type="term" value="F:pyridoxal phosphate binding"/>
    <property type="evidence" value="ECO:0007669"/>
    <property type="project" value="InterPro"/>
</dbReference>
<dbReference type="Proteomes" id="UP000184123">
    <property type="component" value="Unassembled WGS sequence"/>
</dbReference>
<evidence type="ECO:0000256" key="4">
    <source>
        <dbReference type="RuleBase" id="RU362118"/>
    </source>
</evidence>
<dbReference type="Pfam" id="PF01053">
    <property type="entry name" value="Cys_Met_Meta_PP"/>
    <property type="match status" value="1"/>
</dbReference>